<organism evidence="1">
    <name type="scientific">viral metagenome</name>
    <dbReference type="NCBI Taxonomy" id="1070528"/>
    <lineage>
        <taxon>unclassified sequences</taxon>
        <taxon>metagenomes</taxon>
        <taxon>organismal metagenomes</taxon>
    </lineage>
</organism>
<reference evidence="1" key="1">
    <citation type="submission" date="2020-03" db="EMBL/GenBank/DDBJ databases">
        <title>The deep terrestrial virosphere.</title>
        <authorList>
            <person name="Holmfeldt K."/>
            <person name="Nilsson E."/>
            <person name="Simone D."/>
            <person name="Lopez-Fernandez M."/>
            <person name="Wu X."/>
            <person name="de Brujin I."/>
            <person name="Lundin D."/>
            <person name="Andersson A."/>
            <person name="Bertilsson S."/>
            <person name="Dopson M."/>
        </authorList>
    </citation>
    <scope>NUCLEOTIDE SEQUENCE</scope>
    <source>
        <strain evidence="1">MM415A03301</strain>
    </source>
</reference>
<gene>
    <name evidence="1" type="ORF">MM415A03301_0002</name>
</gene>
<evidence type="ECO:0000313" key="1">
    <source>
        <dbReference type="EMBL" id="QJA71253.1"/>
    </source>
</evidence>
<proteinExistence type="predicted"/>
<protein>
    <submittedName>
        <fullName evidence="1">Uncharacterized protein</fullName>
    </submittedName>
</protein>
<sequence length="127" mass="13964">MAEIVNARYLPSGWLFGVKWRNWVGGVIDAAIPFARNEINVLLGRELDVATRQKRFIVIGVHKADFSYNAGTLTLVASPRVKGFGYDTLPEALQKVRDVVVGDGSSDIGNLKNLKTFLATMNQMVIA</sequence>
<name>A0A6M3JMS7_9ZZZZ</name>
<accession>A0A6M3JMS7</accession>
<dbReference type="AlphaFoldDB" id="A0A6M3JMS7"/>
<dbReference type="EMBL" id="MT141859">
    <property type="protein sequence ID" value="QJA71253.1"/>
    <property type="molecule type" value="Genomic_DNA"/>
</dbReference>